<evidence type="ECO:0000256" key="1">
    <source>
        <dbReference type="SAM" id="MobiDB-lite"/>
    </source>
</evidence>
<evidence type="ECO:0000313" key="3">
    <source>
        <dbReference type="Proteomes" id="UP000282435"/>
    </source>
</evidence>
<protein>
    <submittedName>
        <fullName evidence="2">Protease</fullName>
    </submittedName>
</protein>
<dbReference type="AlphaFoldDB" id="A0A3S9SGC6"/>
<feature type="compositionally biased region" description="Low complexity" evidence="1">
    <location>
        <begin position="17"/>
        <end position="39"/>
    </location>
</feature>
<dbReference type="OrthoDB" id="9131103at2"/>
<accession>A0A3S9SGC6</accession>
<dbReference type="GO" id="GO:0006508">
    <property type="term" value="P:proteolysis"/>
    <property type="evidence" value="ECO:0007669"/>
    <property type="project" value="UniProtKB-KW"/>
</dbReference>
<keyword evidence="2" id="KW-0378">Hydrolase</keyword>
<sequence length="195" mass="21357">MSDETLITEAAAEEAAPEQAQAAAEVQQPAEPEQPAATEQQEKPAVPEQYQFTAAEGKEYDADVLKEYEAAAREIGLDNDQANLMLGRMSAMLEQRHGAQMEALSNQWAQQSRTDAEFGGDKLNENMAVAKRALQQYGSPELSDLLNQSGLGNHPAFIRMFYRVGLTLREDGMVNGNKGEARSAQSFYNASNMNP</sequence>
<dbReference type="Proteomes" id="UP000282435">
    <property type="component" value="Chromosome"/>
</dbReference>
<gene>
    <name evidence="2" type="ORF">ELB75_00030</name>
</gene>
<organism evidence="2 3">
    <name type="scientific">Eikenella corrodens</name>
    <dbReference type="NCBI Taxonomy" id="539"/>
    <lineage>
        <taxon>Bacteria</taxon>
        <taxon>Pseudomonadati</taxon>
        <taxon>Pseudomonadota</taxon>
        <taxon>Betaproteobacteria</taxon>
        <taxon>Neisseriales</taxon>
        <taxon>Neisseriaceae</taxon>
        <taxon>Eikenella</taxon>
    </lineage>
</organism>
<dbReference type="GO" id="GO:0008233">
    <property type="term" value="F:peptidase activity"/>
    <property type="evidence" value="ECO:0007669"/>
    <property type="project" value="UniProtKB-KW"/>
</dbReference>
<keyword evidence="2" id="KW-0645">Protease</keyword>
<dbReference type="RefSeq" id="WP_126982143.1">
    <property type="nucleotide sequence ID" value="NZ_CP034670.1"/>
</dbReference>
<evidence type="ECO:0000313" key="2">
    <source>
        <dbReference type="EMBL" id="AZR58571.1"/>
    </source>
</evidence>
<dbReference type="EMBL" id="CP034670">
    <property type="protein sequence ID" value="AZR58571.1"/>
    <property type="molecule type" value="Genomic_DNA"/>
</dbReference>
<proteinExistence type="predicted"/>
<feature type="region of interest" description="Disordered" evidence="1">
    <location>
        <begin position="1"/>
        <end position="49"/>
    </location>
</feature>
<reference evidence="2 3" key="1">
    <citation type="submission" date="2018-12" db="EMBL/GenBank/DDBJ databases">
        <title>Genome sequencing of Eikenella corrodens KCOM 3110 (= JS217).</title>
        <authorList>
            <person name="Koo J.-K."/>
            <person name="Park S.-N."/>
            <person name="Lim Y.K."/>
        </authorList>
    </citation>
    <scope>NUCLEOTIDE SEQUENCE [LARGE SCALE GENOMIC DNA]</scope>
    <source>
        <strain evidence="2 3">KCOM 3110</strain>
    </source>
</reference>
<name>A0A3S9SGC6_EIKCO</name>